<name>A0A7X0MY71_9GAMM</name>
<keyword evidence="8" id="KW-1185">Reference proteome</keyword>
<evidence type="ECO:0000313" key="8">
    <source>
        <dbReference type="Proteomes" id="UP000528457"/>
    </source>
</evidence>
<dbReference type="EMBL" id="JACHHT010000002">
    <property type="protein sequence ID" value="MBB6521702.1"/>
    <property type="molecule type" value="Genomic_DNA"/>
</dbReference>
<proteinExistence type="predicted"/>
<dbReference type="PANTHER" id="PTHR34501:SF2">
    <property type="entry name" value="OUTER MEMBRANE PORIN F-RELATED"/>
    <property type="match status" value="1"/>
</dbReference>
<evidence type="ECO:0000256" key="2">
    <source>
        <dbReference type="ARBA" id="ARBA00022729"/>
    </source>
</evidence>
<keyword evidence="4" id="KW-0175">Coiled coil</keyword>
<dbReference type="GO" id="GO:0015288">
    <property type="term" value="F:porin activity"/>
    <property type="evidence" value="ECO:0007669"/>
    <property type="project" value="InterPro"/>
</dbReference>
<feature type="domain" description="Porin" evidence="6">
    <location>
        <begin position="77"/>
        <end position="369"/>
    </location>
</feature>
<protein>
    <submittedName>
        <fullName evidence="7">Putative porin</fullName>
    </submittedName>
</protein>
<feature type="signal peptide" evidence="5">
    <location>
        <begin position="1"/>
        <end position="25"/>
    </location>
</feature>
<evidence type="ECO:0000313" key="7">
    <source>
        <dbReference type="EMBL" id="MBB6521702.1"/>
    </source>
</evidence>
<dbReference type="RefSeq" id="WP_166844697.1">
    <property type="nucleotide sequence ID" value="NZ_JAAONY010000002.1"/>
</dbReference>
<evidence type="ECO:0000256" key="5">
    <source>
        <dbReference type="SAM" id="SignalP"/>
    </source>
</evidence>
<accession>A0A7X0MY71</accession>
<evidence type="ECO:0000259" key="6">
    <source>
        <dbReference type="Pfam" id="PF13609"/>
    </source>
</evidence>
<dbReference type="Proteomes" id="UP000528457">
    <property type="component" value="Unassembled WGS sequence"/>
</dbReference>
<gene>
    <name evidence="7" type="ORF">HNR48_001987</name>
</gene>
<reference evidence="7 8" key="1">
    <citation type="submission" date="2020-08" db="EMBL/GenBank/DDBJ databases">
        <title>Genomic Encyclopedia of Type Strains, Phase IV (KMG-IV): sequencing the most valuable type-strain genomes for metagenomic binning, comparative biology and taxonomic classification.</title>
        <authorList>
            <person name="Goeker M."/>
        </authorList>
    </citation>
    <scope>NUCLEOTIDE SEQUENCE [LARGE SCALE GENOMIC DNA]</scope>
    <source>
        <strain evidence="7 8">DSM 22368</strain>
    </source>
</reference>
<comment type="subcellular location">
    <subcellularLocation>
        <location evidence="1">Cell outer membrane</location>
        <topology evidence="1">Multi-pass membrane protein</topology>
    </subcellularLocation>
</comment>
<dbReference type="GO" id="GO:0009279">
    <property type="term" value="C:cell outer membrane"/>
    <property type="evidence" value="ECO:0007669"/>
    <property type="project" value="UniProtKB-SubCell"/>
</dbReference>
<keyword evidence="3" id="KW-0472">Membrane</keyword>
<evidence type="ECO:0000256" key="1">
    <source>
        <dbReference type="ARBA" id="ARBA00004571"/>
    </source>
</evidence>
<dbReference type="Pfam" id="PF13609">
    <property type="entry name" value="Porin_4"/>
    <property type="match status" value="1"/>
</dbReference>
<dbReference type="InterPro" id="IPR023614">
    <property type="entry name" value="Porin_dom_sf"/>
</dbReference>
<dbReference type="FunCoup" id="A0A7X0MY71">
    <property type="interactions" value="331"/>
</dbReference>
<dbReference type="InterPro" id="IPR033900">
    <property type="entry name" value="Gram_neg_porin_domain"/>
</dbReference>
<dbReference type="PANTHER" id="PTHR34501">
    <property type="entry name" value="PROTEIN YDDL-RELATED"/>
    <property type="match status" value="1"/>
</dbReference>
<organism evidence="7 8">
    <name type="scientific">Pseudoteredinibacter isoporae</name>
    <dbReference type="NCBI Taxonomy" id="570281"/>
    <lineage>
        <taxon>Bacteria</taxon>
        <taxon>Pseudomonadati</taxon>
        <taxon>Pseudomonadota</taxon>
        <taxon>Gammaproteobacteria</taxon>
        <taxon>Cellvibrionales</taxon>
        <taxon>Cellvibrionaceae</taxon>
        <taxon>Pseudoteredinibacter</taxon>
    </lineage>
</organism>
<dbReference type="SUPFAM" id="SSF56935">
    <property type="entry name" value="Porins"/>
    <property type="match status" value="1"/>
</dbReference>
<dbReference type="AlphaFoldDB" id="A0A7X0MY71"/>
<feature type="chain" id="PRO_5030960169" evidence="5">
    <location>
        <begin position="26"/>
        <end position="397"/>
    </location>
</feature>
<sequence>MKTTLRKAVLFSSLASIVFANSAFADDAKMKAMEDRIAQLENMLKQQMEAQKQQSAKLQSVVVNVEDVEQMAKAAKLAAVEAKPASSKYGLNIYGSLRPRLTFRDEGDQSSTDITDALSRIGIKGSKKISSNLTAFYRGEWDVDIEANGNFGDARLAYVGLEGDFGRVAIGKQWSPHYNIVAERSDIFNHRSSPFGYDTVAPFRTAELLSYSYSKGGLRIDSGIQINGNPAIAGNTGDTSQVSGPSHVDSGSFGLSYDFGNAYIGASFLQQKGDNDYERDLLGVAGSVNATENLYVAFTYQDISVSEIATPELDQYTYDLVASYALGDGYKLKAGIFGFDDDISSADSDTHDGYNLTFEKQFSDVRLFAEWLTRDFDHKDKRNTLSIGLRYDFDLAL</sequence>
<evidence type="ECO:0000256" key="3">
    <source>
        <dbReference type="ARBA" id="ARBA00023136"/>
    </source>
</evidence>
<comment type="caution">
    <text evidence="7">The sequence shown here is derived from an EMBL/GenBank/DDBJ whole genome shotgun (WGS) entry which is preliminary data.</text>
</comment>
<dbReference type="Gene3D" id="2.40.160.10">
    <property type="entry name" value="Porin"/>
    <property type="match status" value="1"/>
</dbReference>
<dbReference type="InterPro" id="IPR050298">
    <property type="entry name" value="Gram-neg_bact_OMP"/>
</dbReference>
<keyword evidence="2 5" id="KW-0732">Signal</keyword>
<feature type="coiled-coil region" evidence="4">
    <location>
        <begin position="30"/>
        <end position="57"/>
    </location>
</feature>
<dbReference type="InParanoid" id="A0A7X0MY71"/>
<evidence type="ECO:0000256" key="4">
    <source>
        <dbReference type="SAM" id="Coils"/>
    </source>
</evidence>
<dbReference type="CDD" id="cd00342">
    <property type="entry name" value="gram_neg_porins"/>
    <property type="match status" value="1"/>
</dbReference>